<comment type="caution">
    <text evidence="1">The sequence shown here is derived from an EMBL/GenBank/DDBJ whole genome shotgun (WGS) entry which is preliminary data.</text>
</comment>
<gene>
    <name evidence="1" type="ORF">DVH24_004887</name>
</gene>
<dbReference type="STRING" id="3750.A0A498IIB9"/>
<name>A0A498IIB9_MALDO</name>
<sequence length="142" mass="16057">MFHQGKFTKVIHEDEKSLLTCNDGVTIQASMVLDATGFSKCLVHCDKPYNLEVEEHPSNGDKMRFALKNNFELKERNGRIPTFLYAKPFSSNMIFLEETSLVAQPGLPMKDIQEMMAARLKHLGIKVKSIEEDEHCVIPMGG</sequence>
<dbReference type="Pfam" id="PF05834">
    <property type="entry name" value="Lycopene_cycl"/>
    <property type="match status" value="1"/>
</dbReference>
<reference evidence="1 2" key="1">
    <citation type="submission" date="2018-10" db="EMBL/GenBank/DDBJ databases">
        <title>A high-quality apple genome assembly.</title>
        <authorList>
            <person name="Hu J."/>
        </authorList>
    </citation>
    <scope>NUCLEOTIDE SEQUENCE [LARGE SCALE GENOMIC DNA]</scope>
    <source>
        <strain evidence="2">cv. HFTH1</strain>
        <tissue evidence="1">Young leaf</tissue>
    </source>
</reference>
<proteinExistence type="predicted"/>
<dbReference type="PANTHER" id="PTHR39757">
    <property type="match status" value="1"/>
</dbReference>
<accession>A0A498IIB9</accession>
<keyword evidence="2" id="KW-1185">Reference proteome</keyword>
<organism evidence="1 2">
    <name type="scientific">Malus domestica</name>
    <name type="common">Apple</name>
    <name type="synonym">Pyrus malus</name>
    <dbReference type="NCBI Taxonomy" id="3750"/>
    <lineage>
        <taxon>Eukaryota</taxon>
        <taxon>Viridiplantae</taxon>
        <taxon>Streptophyta</taxon>
        <taxon>Embryophyta</taxon>
        <taxon>Tracheophyta</taxon>
        <taxon>Spermatophyta</taxon>
        <taxon>Magnoliopsida</taxon>
        <taxon>eudicotyledons</taxon>
        <taxon>Gunneridae</taxon>
        <taxon>Pentapetalae</taxon>
        <taxon>rosids</taxon>
        <taxon>fabids</taxon>
        <taxon>Rosales</taxon>
        <taxon>Rosaceae</taxon>
        <taxon>Amygdaloideae</taxon>
        <taxon>Maleae</taxon>
        <taxon>Malus</taxon>
    </lineage>
</organism>
<evidence type="ECO:0000313" key="1">
    <source>
        <dbReference type="EMBL" id="RXH80973.1"/>
    </source>
</evidence>
<dbReference type="PANTHER" id="PTHR39757:SF5">
    <property type="entry name" value="OS02G0190600 PROTEIN"/>
    <property type="match status" value="1"/>
</dbReference>
<protein>
    <submittedName>
        <fullName evidence="1">Uncharacterized protein</fullName>
    </submittedName>
</protein>
<evidence type="ECO:0000313" key="2">
    <source>
        <dbReference type="Proteomes" id="UP000290289"/>
    </source>
</evidence>
<dbReference type="AlphaFoldDB" id="A0A498IIB9"/>
<dbReference type="Proteomes" id="UP000290289">
    <property type="component" value="Chromosome 12"/>
</dbReference>
<dbReference type="EMBL" id="RDQH01000338">
    <property type="protein sequence ID" value="RXH80973.1"/>
    <property type="molecule type" value="Genomic_DNA"/>
</dbReference>